<organism evidence="3 4">
    <name type="scientific">Phytomonospora endophytica</name>
    <dbReference type="NCBI Taxonomy" id="714109"/>
    <lineage>
        <taxon>Bacteria</taxon>
        <taxon>Bacillati</taxon>
        <taxon>Actinomycetota</taxon>
        <taxon>Actinomycetes</taxon>
        <taxon>Micromonosporales</taxon>
        <taxon>Micromonosporaceae</taxon>
        <taxon>Phytomonospora</taxon>
    </lineage>
</organism>
<dbReference type="EMBL" id="JACHGT010000021">
    <property type="protein sequence ID" value="MBB6039320.1"/>
    <property type="molecule type" value="Genomic_DNA"/>
</dbReference>
<dbReference type="Proteomes" id="UP000548476">
    <property type="component" value="Unassembled WGS sequence"/>
</dbReference>
<keyword evidence="4" id="KW-1185">Reference proteome</keyword>
<dbReference type="RefSeq" id="WP_184792413.1">
    <property type="nucleotide sequence ID" value="NZ_BONT01000077.1"/>
</dbReference>
<reference evidence="3 4" key="1">
    <citation type="submission" date="2020-08" db="EMBL/GenBank/DDBJ databases">
        <title>Genomic Encyclopedia of Type Strains, Phase IV (KMG-IV): sequencing the most valuable type-strain genomes for metagenomic binning, comparative biology and taxonomic classification.</title>
        <authorList>
            <person name="Goeker M."/>
        </authorList>
    </citation>
    <scope>NUCLEOTIDE SEQUENCE [LARGE SCALE GENOMIC DNA]</scope>
    <source>
        <strain evidence="3 4">YIM 65646</strain>
    </source>
</reference>
<dbReference type="AlphaFoldDB" id="A0A841G5E7"/>
<evidence type="ECO:0000313" key="3">
    <source>
        <dbReference type="EMBL" id="MBB6039320.1"/>
    </source>
</evidence>
<accession>A0A841G5E7</accession>
<dbReference type="InterPro" id="IPR024455">
    <property type="entry name" value="Phage_capsid"/>
</dbReference>
<comment type="subcellular location">
    <subcellularLocation>
        <location evidence="1">Virion</location>
    </subcellularLocation>
</comment>
<evidence type="ECO:0000313" key="4">
    <source>
        <dbReference type="Proteomes" id="UP000548476"/>
    </source>
</evidence>
<name>A0A841G5E7_9ACTN</name>
<comment type="caution">
    <text evidence="3">The sequence shown here is derived from an EMBL/GenBank/DDBJ whole genome shotgun (WGS) entry which is preliminary data.</text>
</comment>
<protein>
    <submittedName>
        <fullName evidence="3">HK97 family phage major capsid protein</fullName>
    </submittedName>
</protein>
<evidence type="ECO:0000256" key="1">
    <source>
        <dbReference type="ARBA" id="ARBA00004328"/>
    </source>
</evidence>
<evidence type="ECO:0000256" key="2">
    <source>
        <dbReference type="SAM" id="MobiDB-lite"/>
    </source>
</evidence>
<dbReference type="SUPFAM" id="SSF56563">
    <property type="entry name" value="Major capsid protein gp5"/>
    <property type="match status" value="1"/>
</dbReference>
<dbReference type="Pfam" id="PF25209">
    <property type="entry name" value="Phage_capsid_4"/>
    <property type="match status" value="1"/>
</dbReference>
<proteinExistence type="predicted"/>
<gene>
    <name evidence="3" type="ORF">HNR73_007214</name>
</gene>
<dbReference type="NCBIfam" id="TIGR01554">
    <property type="entry name" value="major_cap_HK97"/>
    <property type="match status" value="1"/>
</dbReference>
<feature type="region of interest" description="Disordered" evidence="2">
    <location>
        <begin position="81"/>
        <end position="101"/>
    </location>
</feature>
<sequence length="426" mass="44999">MVTNCTPNPVISRLEEQREAQVEFVDNLLSHVEDDGGRDLVDAEQGNLVAARERIAAIDAQLKPLREFETLRASADTATTRAVGGGARVTERAAPSAEDGPVYDSPGALLLDRVRSFGAPKIGIARDPAAAERLTRAVAKMTTAETPGILPTPIVGPVINIIDARRPLITSLGVRPLGNIPGKTFSRPIVTQHTKVGVQTAEKTELASQALKVESLEFPKATYGGVVNVSRQDIDWTDPGAWNILTTDLADQYGLATEAATATAFATGITQSVTVATNDLAGWATALYSAAAKAYAGGQRMPDTIWCSVDMWAIMGAVCDTARLMLPPRADGNGGTQDITSFSGDVFNAPRIVAPLLPEKTVIVGSKSLYEYYEVQLGLIQAIEPSILGVEVAYGGYAASGFLEPKGFCKIAPAVVPPVETQKAGK</sequence>